<keyword evidence="1" id="KW-0233">DNA recombination</keyword>
<comment type="caution">
    <text evidence="5">The sequence shown here is derived from an EMBL/GenBank/DDBJ whole genome shotgun (WGS) entry which is preliminary data.</text>
</comment>
<dbReference type="GO" id="GO:0005524">
    <property type="term" value="F:ATP binding"/>
    <property type="evidence" value="ECO:0007669"/>
    <property type="project" value="UniProtKB-KW"/>
</dbReference>
<dbReference type="GO" id="GO:0016787">
    <property type="term" value="F:hydrolase activity"/>
    <property type="evidence" value="ECO:0007669"/>
    <property type="project" value="UniProtKB-KW"/>
</dbReference>
<evidence type="ECO:0000313" key="6">
    <source>
        <dbReference type="Proteomes" id="UP000634136"/>
    </source>
</evidence>
<evidence type="ECO:0000256" key="2">
    <source>
        <dbReference type="SAM" id="MobiDB-lite"/>
    </source>
</evidence>
<name>A0A835CEE9_9FABA</name>
<organism evidence="5 6">
    <name type="scientific">Senna tora</name>
    <dbReference type="NCBI Taxonomy" id="362788"/>
    <lineage>
        <taxon>Eukaryota</taxon>
        <taxon>Viridiplantae</taxon>
        <taxon>Streptophyta</taxon>
        <taxon>Embryophyta</taxon>
        <taxon>Tracheophyta</taxon>
        <taxon>Spermatophyta</taxon>
        <taxon>Magnoliopsida</taxon>
        <taxon>eudicotyledons</taxon>
        <taxon>Gunneridae</taxon>
        <taxon>Pentapetalae</taxon>
        <taxon>rosids</taxon>
        <taxon>fabids</taxon>
        <taxon>Fabales</taxon>
        <taxon>Fabaceae</taxon>
        <taxon>Caesalpinioideae</taxon>
        <taxon>Cassia clade</taxon>
        <taxon>Senna</taxon>
    </lineage>
</organism>
<dbReference type="EC" id="5.6.2.3" evidence="1"/>
<keyword evidence="1" id="KW-0234">DNA repair</keyword>
<keyword evidence="1" id="KW-0378">Hydrolase</keyword>
<dbReference type="PANTHER" id="PTHR46250:SF17">
    <property type="entry name" value="MYB_SANT-LIKE DOMAIN-CONTAINING PROTEIN"/>
    <property type="match status" value="1"/>
</dbReference>
<dbReference type="AlphaFoldDB" id="A0A835CEE9"/>
<dbReference type="EMBL" id="JAAIUW010000003">
    <property type="protein sequence ID" value="KAF7839696.1"/>
    <property type="molecule type" value="Genomic_DNA"/>
</dbReference>
<dbReference type="Proteomes" id="UP000634136">
    <property type="component" value="Unassembled WGS sequence"/>
</dbReference>
<feature type="domain" description="Myb/SANT-like" evidence="4">
    <location>
        <begin position="621"/>
        <end position="722"/>
    </location>
</feature>
<gene>
    <name evidence="5" type="ORF">G2W53_008178</name>
</gene>
<keyword evidence="6" id="KW-1185">Reference proteome</keyword>
<evidence type="ECO:0000259" key="3">
    <source>
        <dbReference type="Pfam" id="PF05970"/>
    </source>
</evidence>
<dbReference type="InterPro" id="IPR010285">
    <property type="entry name" value="DNA_helicase_pif1-like_DEAD"/>
</dbReference>
<comment type="similarity">
    <text evidence="1">Belongs to the helicase family.</text>
</comment>
<dbReference type="GO" id="GO:0043139">
    <property type="term" value="F:5'-3' DNA helicase activity"/>
    <property type="evidence" value="ECO:0007669"/>
    <property type="project" value="UniProtKB-EC"/>
</dbReference>
<keyword evidence="1" id="KW-0547">Nucleotide-binding</keyword>
<keyword evidence="1" id="KW-0067">ATP-binding</keyword>
<feature type="compositionally biased region" description="Polar residues" evidence="2">
    <location>
        <begin position="759"/>
        <end position="771"/>
    </location>
</feature>
<dbReference type="Pfam" id="PF05970">
    <property type="entry name" value="PIF1"/>
    <property type="match status" value="1"/>
</dbReference>
<sequence length="900" mass="102443">MLWNEECVNKTMSTRHPKFSMWYMQGKVVLPPTKIPLKLLEKLVTMRNSRSSHLMKEIRNYNNMFAFTSMGGKIDHSVNRASEVAALIVGDFDIEKGERDIIVEHRSKKMQCIDELHPLYLTMQYPLLFAYGDDGYREETLFRDGLISDNRKKQAWTLTCAYSIIVGPNDKFSSVSQIDSVIFSKIPNPHAHSELYEAVKNFMIYGPYGASRTSSPCMVNDKCSKHFHKRFCDKTSFNDDGYTKYRRWPTLISCSVTNHDRSSTCSNMLVKDKTKLRQQYSIKHLLKVMSVKIRSSNIMIVDQQGIVFADDNIDDVVSDALLKQTKFLACLEANRIYDAARELTYAQFLIKFVFKHNLGEWYPRKVGYEIGRFYYVPPGLDDDKEYIDGITEASKWSSDLQFDDKRLKEIALADIERILRSNGRSLRDYPLMPLPNDAMMSNTENVLMSEELNYDRTLLSTQHSQLLSSLIAEQRNIYDSIMDVVYCCQGGVFFVNGFGGSSKTFLWNTLTSTVHSHGDIVLADVYTTEFLIAISRSGLLYHELAVTRLFKHVVEATIKSGIAKLEWAVRPPGKSKEAIPLKANVKTISPLERKAVEKDIIMEGHSDSSSTATSSKINHIWSSAEDELLVQSMLSLMENLKFYENGTFNGKYLGKLEEMMELNALGCGLKATPHIQGRIRTLKANWQIVYDMVNHIRASTSGFGWDNDRKCVVTDEHSWEEYLKLSCSHSRAGPYKHKSFPHFDALTIMYGKDRATGSAAISPQQARNNARAQPFEPNTGEEMDYSEGPTIDRGTEASSGSRETKRCSGNKEELKEVVREMTDRMGKMFTSATRELVSSIASAKNMQADVVAEAVMFINGLSVEELQVAHLKIASNPILWRMFNDMPEEKKTDWVRQHIL</sequence>
<dbReference type="OrthoDB" id="1414261at2759"/>
<dbReference type="GO" id="GO:0000723">
    <property type="term" value="P:telomere maintenance"/>
    <property type="evidence" value="ECO:0007669"/>
    <property type="project" value="InterPro"/>
</dbReference>
<comment type="catalytic activity">
    <reaction evidence="1">
        <text>ATP + H2O = ADP + phosphate + H(+)</text>
        <dbReference type="Rhea" id="RHEA:13065"/>
        <dbReference type="ChEBI" id="CHEBI:15377"/>
        <dbReference type="ChEBI" id="CHEBI:15378"/>
        <dbReference type="ChEBI" id="CHEBI:30616"/>
        <dbReference type="ChEBI" id="CHEBI:43474"/>
        <dbReference type="ChEBI" id="CHEBI:456216"/>
        <dbReference type="EC" id="5.6.2.3"/>
    </reaction>
</comment>
<proteinExistence type="inferred from homology"/>
<dbReference type="InterPro" id="IPR024752">
    <property type="entry name" value="Myb/SANT-like_dom"/>
</dbReference>
<reference evidence="5" key="1">
    <citation type="submission" date="2020-09" db="EMBL/GenBank/DDBJ databases">
        <title>Genome-Enabled Discovery of Anthraquinone Biosynthesis in Senna tora.</title>
        <authorList>
            <person name="Kang S.-H."/>
            <person name="Pandey R.P."/>
            <person name="Lee C.-M."/>
            <person name="Sim J.-S."/>
            <person name="Jeong J.-T."/>
            <person name="Choi B.-S."/>
            <person name="Jung M."/>
            <person name="Ginzburg D."/>
            <person name="Zhao K."/>
            <person name="Won S.Y."/>
            <person name="Oh T.-J."/>
            <person name="Yu Y."/>
            <person name="Kim N.-H."/>
            <person name="Lee O.R."/>
            <person name="Lee T.-H."/>
            <person name="Bashyal P."/>
            <person name="Kim T.-S."/>
            <person name="Lee W.-H."/>
            <person name="Kawkins C."/>
            <person name="Kim C.-K."/>
            <person name="Kim J.S."/>
            <person name="Ahn B.O."/>
            <person name="Rhee S.Y."/>
            <person name="Sohng J.K."/>
        </authorList>
    </citation>
    <scope>NUCLEOTIDE SEQUENCE</scope>
    <source>
        <tissue evidence="5">Leaf</tissue>
    </source>
</reference>
<feature type="compositionally biased region" description="Basic and acidic residues" evidence="2">
    <location>
        <begin position="802"/>
        <end position="812"/>
    </location>
</feature>
<feature type="domain" description="DNA helicase Pif1-like DEAD-box helicase" evidence="3">
    <location>
        <begin position="470"/>
        <end position="523"/>
    </location>
</feature>
<evidence type="ECO:0000256" key="1">
    <source>
        <dbReference type="RuleBase" id="RU363044"/>
    </source>
</evidence>
<feature type="region of interest" description="Disordered" evidence="2">
    <location>
        <begin position="757"/>
        <end position="812"/>
    </location>
</feature>
<dbReference type="GO" id="GO:0006281">
    <property type="term" value="P:DNA repair"/>
    <property type="evidence" value="ECO:0007669"/>
    <property type="project" value="UniProtKB-KW"/>
</dbReference>
<dbReference type="Pfam" id="PF12776">
    <property type="entry name" value="Myb_DNA-bind_3"/>
    <property type="match status" value="1"/>
</dbReference>
<evidence type="ECO:0000259" key="4">
    <source>
        <dbReference type="Pfam" id="PF12776"/>
    </source>
</evidence>
<dbReference type="GO" id="GO:0006310">
    <property type="term" value="P:DNA recombination"/>
    <property type="evidence" value="ECO:0007669"/>
    <property type="project" value="UniProtKB-KW"/>
</dbReference>
<accession>A0A835CEE9</accession>
<dbReference type="PANTHER" id="PTHR46250">
    <property type="entry name" value="MYB/SANT-LIKE DNA-BINDING DOMAIN PROTEIN-RELATED"/>
    <property type="match status" value="1"/>
</dbReference>
<comment type="cofactor">
    <cofactor evidence="1">
        <name>Mg(2+)</name>
        <dbReference type="ChEBI" id="CHEBI:18420"/>
    </cofactor>
</comment>
<keyword evidence="1" id="KW-0227">DNA damage</keyword>
<protein>
    <recommendedName>
        <fullName evidence="1">ATP-dependent DNA helicase</fullName>
        <ecNumber evidence="1">5.6.2.3</ecNumber>
    </recommendedName>
</protein>
<keyword evidence="1" id="KW-0347">Helicase</keyword>
<evidence type="ECO:0000313" key="5">
    <source>
        <dbReference type="EMBL" id="KAF7839696.1"/>
    </source>
</evidence>